<dbReference type="AlphaFoldDB" id="A0A2S9T6K1"/>
<comment type="similarity">
    <text evidence="1">Belongs to the phD/YefM antitoxin family.</text>
</comment>
<dbReference type="EMBL" id="NXGE01000003">
    <property type="protein sequence ID" value="PRM94473.1"/>
    <property type="molecule type" value="Genomic_DNA"/>
</dbReference>
<dbReference type="NCBIfam" id="TIGR01552">
    <property type="entry name" value="phd_fam"/>
    <property type="match status" value="1"/>
</dbReference>
<dbReference type="Gene3D" id="3.40.1620.10">
    <property type="entry name" value="YefM-like domain"/>
    <property type="match status" value="1"/>
</dbReference>
<comment type="caution">
    <text evidence="2">The sequence shown here is derived from an EMBL/GenBank/DDBJ whole genome shotgun (WGS) entry which is preliminary data.</text>
</comment>
<gene>
    <name evidence="2" type="ORF">CJ673_06170</name>
</gene>
<organism evidence="2 3">
    <name type="scientific">Aliarcobacter cryaerophilus</name>
    <dbReference type="NCBI Taxonomy" id="28198"/>
    <lineage>
        <taxon>Bacteria</taxon>
        <taxon>Pseudomonadati</taxon>
        <taxon>Campylobacterota</taxon>
        <taxon>Epsilonproteobacteria</taxon>
        <taxon>Campylobacterales</taxon>
        <taxon>Arcobacteraceae</taxon>
        <taxon>Aliarcobacter</taxon>
    </lineage>
</organism>
<sequence length="77" mass="8784">MIASAKDLRFNINLLFDVVSKGEDVTITYRGKPKAKLISSDKVHQKKDDSIFGMLKDDKIDVNNTIRDLRKGRSFDI</sequence>
<dbReference type="InterPro" id="IPR036165">
    <property type="entry name" value="YefM-like_sf"/>
</dbReference>
<dbReference type="SUPFAM" id="SSF143120">
    <property type="entry name" value="YefM-like"/>
    <property type="match status" value="1"/>
</dbReference>
<accession>A0A2S9T6K1</accession>
<proteinExistence type="inferred from homology"/>
<evidence type="ECO:0000313" key="3">
    <source>
        <dbReference type="Proteomes" id="UP000238281"/>
    </source>
</evidence>
<evidence type="ECO:0000256" key="1">
    <source>
        <dbReference type="ARBA" id="ARBA00009981"/>
    </source>
</evidence>
<protein>
    <submittedName>
        <fullName evidence="2">Type II toxin-antitoxin system prevent-host-death family antitoxin</fullName>
    </submittedName>
</protein>
<reference evidence="2 3" key="1">
    <citation type="submission" date="2017-09" db="EMBL/GenBank/DDBJ databases">
        <title>Reassesment of A. cryaerophilus.</title>
        <authorList>
            <person name="Perez-Cataluna A."/>
            <person name="Collado L."/>
            <person name="Salgado O."/>
            <person name="Lefinanco V."/>
            <person name="Figueras M.J."/>
        </authorList>
    </citation>
    <scope>NUCLEOTIDE SEQUENCE [LARGE SCALE GENOMIC DNA]</scope>
    <source>
        <strain evidence="2 3">LMG 10210</strain>
    </source>
</reference>
<evidence type="ECO:0000313" key="2">
    <source>
        <dbReference type="EMBL" id="PRM94473.1"/>
    </source>
</evidence>
<dbReference type="Proteomes" id="UP000238281">
    <property type="component" value="Unassembled WGS sequence"/>
</dbReference>
<dbReference type="RefSeq" id="WP_105915378.1">
    <property type="nucleotide sequence ID" value="NZ_NXGE01000003.1"/>
</dbReference>
<name>A0A2S9T6K1_9BACT</name>